<dbReference type="InterPro" id="IPR036465">
    <property type="entry name" value="vWFA_dom_sf"/>
</dbReference>
<dbReference type="OrthoDB" id="10865at2157"/>
<dbReference type="CDD" id="cd00198">
    <property type="entry name" value="vWFA"/>
    <property type="match status" value="1"/>
</dbReference>
<feature type="region of interest" description="Disordered" evidence="1">
    <location>
        <begin position="61"/>
        <end position="84"/>
    </location>
</feature>
<feature type="region of interest" description="Disordered" evidence="1">
    <location>
        <begin position="1"/>
        <end position="31"/>
    </location>
</feature>
<dbReference type="AlphaFoldDB" id="A0A3G1B1H4"/>
<evidence type="ECO:0000313" key="3">
    <source>
        <dbReference type="EMBL" id="AJZ75717.1"/>
    </source>
</evidence>
<dbReference type="Gene3D" id="3.40.50.410">
    <property type="entry name" value="von Willebrand factor, type A domain"/>
    <property type="match status" value="1"/>
</dbReference>
<reference evidence="3 4" key="1">
    <citation type="journal article" date="2016" name="Sci. Rep.">
        <title>A novel ammonia-oxidizing archaeon from wastewater treatment plant: Its enrichment, physiological and genomic characteristics.</title>
        <authorList>
            <person name="Li Y."/>
            <person name="Ding K."/>
            <person name="Wen X."/>
            <person name="Zhang B."/>
            <person name="Shen B."/>
            <person name="Yang Y."/>
        </authorList>
    </citation>
    <scope>NUCLEOTIDE SEQUENCE [LARGE SCALE GENOMIC DNA]</scope>
    <source>
        <strain evidence="3 4">SAT1</strain>
    </source>
</reference>
<feature type="domain" description="VWFA" evidence="2">
    <location>
        <begin position="202"/>
        <end position="310"/>
    </location>
</feature>
<proteinExistence type="predicted"/>
<keyword evidence="4" id="KW-1185">Reference proteome</keyword>
<dbReference type="KEGG" id="tah:SU86_004320"/>
<dbReference type="GeneID" id="24875620"/>
<protein>
    <recommendedName>
        <fullName evidence="2">VWFA domain-containing protein</fullName>
    </recommendedName>
</protein>
<dbReference type="SUPFAM" id="SSF53300">
    <property type="entry name" value="vWA-like"/>
    <property type="match status" value="1"/>
</dbReference>
<name>A0A3G1B1H4_9ARCH</name>
<dbReference type="Proteomes" id="UP000266745">
    <property type="component" value="Chromosome"/>
</dbReference>
<evidence type="ECO:0000313" key="4">
    <source>
        <dbReference type="Proteomes" id="UP000266745"/>
    </source>
</evidence>
<organism evidence="3 4">
    <name type="scientific">Candidatus Nitrosotenuis cloacae</name>
    <dbReference type="NCBI Taxonomy" id="1603555"/>
    <lineage>
        <taxon>Archaea</taxon>
        <taxon>Nitrososphaerota</taxon>
        <taxon>Candidatus Nitrosotenuis</taxon>
    </lineage>
</organism>
<gene>
    <name evidence="3" type="ORF">SU86_004320</name>
</gene>
<dbReference type="InterPro" id="IPR002035">
    <property type="entry name" value="VWF_A"/>
</dbReference>
<feature type="compositionally biased region" description="Basic and acidic residues" evidence="1">
    <location>
        <begin position="15"/>
        <end position="27"/>
    </location>
</feature>
<accession>A0A3G1B1H4</accession>
<dbReference type="STRING" id="1603555.SU86_004320"/>
<dbReference type="RefSeq" id="WP_048188571.1">
    <property type="nucleotide sequence ID" value="NZ_CP011097.1"/>
</dbReference>
<sequence>MLQHNLKNFVYQSSTEEKQNKTPKEGLDQNTIEKLMQSLAKQSMREKAPSLEELESILQGEIKESSTEQTQTESDSVPQSDDTKSITKYLMEHGYLKDEKNWLAKKGFFAIGNQILRDLLNQLKPGEFGLHETKSIGVGTTILDTTKKFELGGDLKLLNVSSSLLNTIQRLSKQAKSLEFPLDLDVDDYEEYETTEDVSAAIVYCIDLSSTMKSSLDSSGMSRIEAAKRALWSLYVLNNRFFPNDSISIVGFASMASLIDPLDIPFLKTYDANDEFLHYTNYQAAFRLAKKILQRTSAKNKRIVMITDGQPSACFVDNDSQKESILSEKPYSNFYVPNDSLLSKIRSERNLKIDQNLGTQVYLCYRYKKVDPKVDERTVSEAKKCIRENIQIDSIVVSEEMELLEYVQQMEKALQGKTYHINQNNMDRVLVIDYLYNTKKILGSKN</sequence>
<evidence type="ECO:0000259" key="2">
    <source>
        <dbReference type="Pfam" id="PF13519"/>
    </source>
</evidence>
<dbReference type="EMBL" id="CP011097">
    <property type="protein sequence ID" value="AJZ75717.1"/>
    <property type="molecule type" value="Genomic_DNA"/>
</dbReference>
<evidence type="ECO:0000256" key="1">
    <source>
        <dbReference type="SAM" id="MobiDB-lite"/>
    </source>
</evidence>
<dbReference type="Pfam" id="PF13519">
    <property type="entry name" value="VWA_2"/>
    <property type="match status" value="1"/>
</dbReference>